<gene>
    <name evidence="1" type="ORF">BIW11_14311</name>
</gene>
<evidence type="ECO:0000313" key="1">
    <source>
        <dbReference type="EMBL" id="OQR66205.1"/>
    </source>
</evidence>
<name>A0A1V9WY79_9ACAR</name>
<reference evidence="1 2" key="1">
    <citation type="journal article" date="2017" name="Gigascience">
        <title>Draft genome of the honey bee ectoparasitic mite, Tropilaelaps mercedesae, is shaped by the parasitic life history.</title>
        <authorList>
            <person name="Dong X."/>
            <person name="Armstrong S.D."/>
            <person name="Xia D."/>
            <person name="Makepeace B.L."/>
            <person name="Darby A.C."/>
            <person name="Kadowaki T."/>
        </authorList>
    </citation>
    <scope>NUCLEOTIDE SEQUENCE [LARGE SCALE GENOMIC DNA]</scope>
    <source>
        <strain evidence="1">Wuxi-XJTLU</strain>
    </source>
</reference>
<comment type="caution">
    <text evidence="1">The sequence shown here is derived from an EMBL/GenBank/DDBJ whole genome shotgun (WGS) entry which is preliminary data.</text>
</comment>
<dbReference type="InParanoid" id="A0A1V9WY79"/>
<protein>
    <submittedName>
        <fullName evidence="1">Uncharacterized protein</fullName>
    </submittedName>
</protein>
<dbReference type="EMBL" id="MNPL01033388">
    <property type="protein sequence ID" value="OQR66205.1"/>
    <property type="molecule type" value="Genomic_DNA"/>
</dbReference>
<proteinExistence type="predicted"/>
<dbReference type="AlphaFoldDB" id="A0A1V9WY79"/>
<dbReference type="Proteomes" id="UP000192247">
    <property type="component" value="Unassembled WGS sequence"/>
</dbReference>
<evidence type="ECO:0000313" key="2">
    <source>
        <dbReference type="Proteomes" id="UP000192247"/>
    </source>
</evidence>
<organism evidence="1 2">
    <name type="scientific">Tropilaelaps mercedesae</name>
    <dbReference type="NCBI Taxonomy" id="418985"/>
    <lineage>
        <taxon>Eukaryota</taxon>
        <taxon>Metazoa</taxon>
        <taxon>Ecdysozoa</taxon>
        <taxon>Arthropoda</taxon>
        <taxon>Chelicerata</taxon>
        <taxon>Arachnida</taxon>
        <taxon>Acari</taxon>
        <taxon>Parasitiformes</taxon>
        <taxon>Mesostigmata</taxon>
        <taxon>Gamasina</taxon>
        <taxon>Dermanyssoidea</taxon>
        <taxon>Laelapidae</taxon>
        <taxon>Tropilaelaps</taxon>
    </lineage>
</organism>
<sequence>MHGWGPVCGCVWRYFTFSIEALRITEEKENTETPLPRFQ</sequence>
<keyword evidence="2" id="KW-1185">Reference proteome</keyword>
<accession>A0A1V9WY79</accession>